<dbReference type="Proteomes" id="UP000636793">
    <property type="component" value="Unassembled WGS sequence"/>
</dbReference>
<proteinExistence type="predicted"/>
<gene>
    <name evidence="2" type="ORF">GCM10011492_05670</name>
</gene>
<reference evidence="2" key="1">
    <citation type="journal article" date="2014" name="Int. J. Syst. Evol. Microbiol.">
        <title>Complete genome sequence of Corynebacterium casei LMG S-19264T (=DSM 44701T), isolated from a smear-ripened cheese.</title>
        <authorList>
            <consortium name="US DOE Joint Genome Institute (JGI-PGF)"/>
            <person name="Walter F."/>
            <person name="Albersmeier A."/>
            <person name="Kalinowski J."/>
            <person name="Ruckert C."/>
        </authorList>
    </citation>
    <scope>NUCLEOTIDE SEQUENCE</scope>
    <source>
        <strain evidence="2">CGMCC 1.15085</strain>
    </source>
</reference>
<dbReference type="SUPFAM" id="SSF53067">
    <property type="entry name" value="Actin-like ATPase domain"/>
    <property type="match status" value="2"/>
</dbReference>
<protein>
    <submittedName>
        <fullName evidence="2">ATPase</fullName>
    </submittedName>
</protein>
<keyword evidence="3" id="KW-1185">Reference proteome</keyword>
<evidence type="ECO:0000313" key="2">
    <source>
        <dbReference type="EMBL" id="GGB18675.1"/>
    </source>
</evidence>
<reference evidence="2" key="2">
    <citation type="submission" date="2020-09" db="EMBL/GenBank/DDBJ databases">
        <authorList>
            <person name="Sun Q."/>
            <person name="Zhou Y."/>
        </authorList>
    </citation>
    <scope>NUCLEOTIDE SEQUENCE</scope>
    <source>
        <strain evidence="2">CGMCC 1.15085</strain>
    </source>
</reference>
<evidence type="ECO:0000259" key="1">
    <source>
        <dbReference type="Pfam" id="PF01869"/>
    </source>
</evidence>
<dbReference type="Gene3D" id="3.30.420.40">
    <property type="match status" value="2"/>
</dbReference>
<dbReference type="EMBL" id="BMHI01000001">
    <property type="protein sequence ID" value="GGB18675.1"/>
    <property type="molecule type" value="Genomic_DNA"/>
</dbReference>
<dbReference type="Pfam" id="PF01869">
    <property type="entry name" value="BcrAD_BadFG"/>
    <property type="match status" value="1"/>
</dbReference>
<dbReference type="InterPro" id="IPR043129">
    <property type="entry name" value="ATPase_NBD"/>
</dbReference>
<comment type="caution">
    <text evidence="2">The sequence shown here is derived from an EMBL/GenBank/DDBJ whole genome shotgun (WGS) entry which is preliminary data.</text>
</comment>
<dbReference type="PANTHER" id="PTHR43190">
    <property type="entry name" value="N-ACETYL-D-GLUCOSAMINE KINASE"/>
    <property type="match status" value="1"/>
</dbReference>
<dbReference type="InterPro" id="IPR002731">
    <property type="entry name" value="ATPase_BadF"/>
</dbReference>
<dbReference type="InterPro" id="IPR052519">
    <property type="entry name" value="Euk-type_GlcNAc_Kinase"/>
</dbReference>
<evidence type="ECO:0000313" key="3">
    <source>
        <dbReference type="Proteomes" id="UP000636793"/>
    </source>
</evidence>
<sequence>MLVGIDVGGTKTHIAVQSAGETRHQVLPTPDWQRTALDHGEDLKRLVSLVPLTGEDRRQAVLVLGAHGCDSTEQVERVRSRLKREWPGRLDVVNDAELLAPAAGFEHAICVVGGTGSIVVGRTGDGEIIRVGGHGWLLDDFGSSPGLAREAVVELVRATDRGLERDGLAERFFTEFDVSNETDLVGEFTAQASIRRWAQAGPLVFEAADAGSQRAKDVIARAGAQLAWQIELARTRGAVGDVVIFAGGVLVNRKGLVAVIERELHQAGLHIDSHILRVPPVTGALELARRISVGGHEPAQQKEQS</sequence>
<accession>A0A916SV93</accession>
<dbReference type="AlphaFoldDB" id="A0A916SV93"/>
<name>A0A916SV93_9MICO</name>
<organism evidence="2 3">
    <name type="scientific">Flexivirga endophytica</name>
    <dbReference type="NCBI Taxonomy" id="1849103"/>
    <lineage>
        <taxon>Bacteria</taxon>
        <taxon>Bacillati</taxon>
        <taxon>Actinomycetota</taxon>
        <taxon>Actinomycetes</taxon>
        <taxon>Micrococcales</taxon>
        <taxon>Dermacoccaceae</taxon>
        <taxon>Flexivirga</taxon>
    </lineage>
</organism>
<feature type="domain" description="ATPase BadF/BadG/BcrA/BcrD type" evidence="1">
    <location>
        <begin position="3"/>
        <end position="287"/>
    </location>
</feature>
<dbReference type="RefSeq" id="WP_188835425.1">
    <property type="nucleotide sequence ID" value="NZ_BMHI01000001.1"/>
</dbReference>
<dbReference type="PANTHER" id="PTHR43190:SF3">
    <property type="entry name" value="N-ACETYL-D-GLUCOSAMINE KINASE"/>
    <property type="match status" value="1"/>
</dbReference>